<dbReference type="Gramene" id="TRITD3Bv1G105140.1">
    <property type="protein sequence ID" value="TRITD3Bv1G105140.1"/>
    <property type="gene ID" value="TRITD3Bv1G105140"/>
</dbReference>
<gene>
    <name evidence="7" type="ORF">TRITD_3Bv1G105140</name>
</gene>
<organism evidence="7 8">
    <name type="scientific">Triticum turgidum subsp. durum</name>
    <name type="common">Durum wheat</name>
    <name type="synonym">Triticum durum</name>
    <dbReference type="NCBI Taxonomy" id="4567"/>
    <lineage>
        <taxon>Eukaryota</taxon>
        <taxon>Viridiplantae</taxon>
        <taxon>Streptophyta</taxon>
        <taxon>Embryophyta</taxon>
        <taxon>Tracheophyta</taxon>
        <taxon>Spermatophyta</taxon>
        <taxon>Magnoliopsida</taxon>
        <taxon>Liliopsida</taxon>
        <taxon>Poales</taxon>
        <taxon>Poaceae</taxon>
        <taxon>BOP clade</taxon>
        <taxon>Pooideae</taxon>
        <taxon>Triticodae</taxon>
        <taxon>Triticeae</taxon>
        <taxon>Triticinae</taxon>
        <taxon>Triticum</taxon>
    </lineage>
</organism>
<dbReference type="OMA" id="ECAVAMQ"/>
<keyword evidence="5" id="KW-1133">Transmembrane helix</keyword>
<dbReference type="Proteomes" id="UP000324705">
    <property type="component" value="Chromosome 3B"/>
</dbReference>
<evidence type="ECO:0000313" key="8">
    <source>
        <dbReference type="Proteomes" id="UP000324705"/>
    </source>
</evidence>
<dbReference type="GO" id="GO:0008270">
    <property type="term" value="F:zinc ion binding"/>
    <property type="evidence" value="ECO:0007669"/>
    <property type="project" value="UniProtKB-KW"/>
</dbReference>
<keyword evidence="8" id="KW-1185">Reference proteome</keyword>
<accession>A0A9R1QFL4</accession>
<feature type="domain" description="GRF-type" evidence="6">
    <location>
        <begin position="48"/>
        <end position="93"/>
    </location>
</feature>
<reference evidence="7 8" key="1">
    <citation type="submission" date="2017-09" db="EMBL/GenBank/DDBJ databases">
        <authorList>
            <consortium name="International Durum Wheat Genome Sequencing Consortium (IDWGSC)"/>
            <person name="Milanesi L."/>
        </authorList>
    </citation>
    <scope>NUCLEOTIDE SEQUENCE [LARGE SCALE GENOMIC DNA]</scope>
    <source>
        <strain evidence="8">cv. Svevo</strain>
    </source>
</reference>
<dbReference type="PROSITE" id="PS51999">
    <property type="entry name" value="ZF_GRF"/>
    <property type="match status" value="1"/>
</dbReference>
<feature type="transmembrane region" description="Helical" evidence="5">
    <location>
        <begin position="142"/>
        <end position="165"/>
    </location>
</feature>
<dbReference type="Pfam" id="PF06839">
    <property type="entry name" value="Zn_ribbon_GRF"/>
    <property type="match status" value="1"/>
</dbReference>
<dbReference type="EMBL" id="LT934116">
    <property type="protein sequence ID" value="VAH76481.1"/>
    <property type="molecule type" value="Genomic_DNA"/>
</dbReference>
<evidence type="ECO:0000256" key="5">
    <source>
        <dbReference type="SAM" id="Phobius"/>
    </source>
</evidence>
<protein>
    <recommendedName>
        <fullName evidence="6">GRF-type domain-containing protein</fullName>
    </recommendedName>
</protein>
<keyword evidence="2 4" id="KW-0863">Zinc-finger</keyword>
<evidence type="ECO:0000259" key="6">
    <source>
        <dbReference type="PROSITE" id="PS51999"/>
    </source>
</evidence>
<keyword evidence="5" id="KW-0812">Transmembrane</keyword>
<proteinExistence type="predicted"/>
<keyword evidence="1" id="KW-0479">Metal-binding</keyword>
<evidence type="ECO:0000256" key="2">
    <source>
        <dbReference type="ARBA" id="ARBA00022771"/>
    </source>
</evidence>
<evidence type="ECO:0000256" key="4">
    <source>
        <dbReference type="PROSITE-ProRule" id="PRU01343"/>
    </source>
</evidence>
<keyword evidence="5" id="KW-0472">Membrane</keyword>
<evidence type="ECO:0000313" key="7">
    <source>
        <dbReference type="EMBL" id="VAH76481.1"/>
    </source>
</evidence>
<evidence type="ECO:0000256" key="1">
    <source>
        <dbReference type="ARBA" id="ARBA00022723"/>
    </source>
</evidence>
<evidence type="ECO:0000256" key="3">
    <source>
        <dbReference type="ARBA" id="ARBA00022833"/>
    </source>
</evidence>
<dbReference type="AlphaFoldDB" id="A0A9R1QFL4"/>
<name>A0A9R1QFL4_TRITD</name>
<sequence length="167" mass="18120">MSAAASSSAVKRRRKTDVQAPLPPPALALFSLPISSPARAGLLSLVPCPRCGIRTRIRLVSKSEANPGRIFYKCPKHHEDGLDNYFDFWARGGYVSHGLSSFDSAGGIASEETKVQEECPGAMQSTFETVVYADVVKKMNELIFLCKSILSALVVLIAIVVYVGFKK</sequence>
<keyword evidence="3" id="KW-0862">Zinc</keyword>
<dbReference type="InterPro" id="IPR010666">
    <property type="entry name" value="Znf_GRF"/>
</dbReference>